<dbReference type="InterPro" id="IPR036412">
    <property type="entry name" value="HAD-like_sf"/>
</dbReference>
<dbReference type="PANTHER" id="PTHR43316">
    <property type="entry name" value="HYDROLASE, HALOACID DELAHOGENASE-RELATED"/>
    <property type="match status" value="1"/>
</dbReference>
<evidence type="ECO:0000256" key="1">
    <source>
        <dbReference type="ARBA" id="ARBA00008106"/>
    </source>
</evidence>
<evidence type="ECO:0000313" key="3">
    <source>
        <dbReference type="EMBL" id="KAK6005979.1"/>
    </source>
</evidence>
<dbReference type="Pfam" id="PF00702">
    <property type="entry name" value="Hydrolase"/>
    <property type="match status" value="1"/>
</dbReference>
<comment type="similarity">
    <text evidence="1">Belongs to the HAD-like hydrolase superfamily. S-2-haloalkanoic acid dehalogenase family.</text>
</comment>
<dbReference type="InterPro" id="IPR023198">
    <property type="entry name" value="PGP-like_dom2"/>
</dbReference>
<dbReference type="InterPro" id="IPR006439">
    <property type="entry name" value="HAD-SF_hydro_IA"/>
</dbReference>
<dbReference type="NCBIfam" id="TIGR01428">
    <property type="entry name" value="HAD_type_II"/>
    <property type="match status" value="1"/>
</dbReference>
<dbReference type="Gene3D" id="3.40.50.1000">
    <property type="entry name" value="HAD superfamily/HAD-like"/>
    <property type="match status" value="1"/>
</dbReference>
<reference evidence="3 4" key="1">
    <citation type="submission" date="2023-11" db="EMBL/GenBank/DDBJ databases">
        <title>Draft genome sequence and annotation of the polyextremotolerant black yeast-like fungus Aureobasidium pullulans NRRL 62042.</title>
        <authorList>
            <person name="Dielentheis-Frenken M.R.E."/>
            <person name="Wibberg D."/>
            <person name="Blank L.M."/>
            <person name="Tiso T."/>
        </authorList>
    </citation>
    <scope>NUCLEOTIDE SEQUENCE [LARGE SCALE GENOMIC DNA]</scope>
    <source>
        <strain evidence="3 4">NRRL 62042</strain>
    </source>
</reference>
<evidence type="ECO:0000256" key="2">
    <source>
        <dbReference type="ARBA" id="ARBA00022801"/>
    </source>
</evidence>
<keyword evidence="2" id="KW-0378">Hydrolase</keyword>
<dbReference type="PRINTS" id="PR00413">
    <property type="entry name" value="HADHALOGNASE"/>
</dbReference>
<dbReference type="PANTHER" id="PTHR43316:SF3">
    <property type="entry name" value="HALOACID DEHALOGENASE, TYPE II (AFU_ORTHOLOGUE AFUA_2G07750)-RELATED"/>
    <property type="match status" value="1"/>
</dbReference>
<dbReference type="SUPFAM" id="SSF56784">
    <property type="entry name" value="HAD-like"/>
    <property type="match status" value="1"/>
</dbReference>
<proteinExistence type="inferred from homology"/>
<dbReference type="InterPro" id="IPR006328">
    <property type="entry name" value="2-HAD"/>
</dbReference>
<name>A0ABR0TP10_AURPU</name>
<sequence length="236" mass="26831">MPIKTVLFDFMGTCLDWHSHIVSTLPDEIPEHLRSSFALEWRQAYFDANSTRLSQGLPPEDIDITHARTWDEVVSREAFTSAQILLSSPQIKENCIAAWHHQPAWPDVSSALSSLRNKGYEIVVHANGTTRLQLDLCQSSGLHFDALFSSQMLGVYKPAIESYTRVLELLKREPKECVMVAAHAYDLRGAKAAGTNTVYVYRWTDDIREDQQVVKEENEVWLEDMRGLVDVIEKLG</sequence>
<accession>A0ABR0TP10</accession>
<dbReference type="InterPro" id="IPR023214">
    <property type="entry name" value="HAD_sf"/>
</dbReference>
<dbReference type="NCBIfam" id="TIGR01493">
    <property type="entry name" value="HAD-SF-IA-v2"/>
    <property type="match status" value="1"/>
</dbReference>
<dbReference type="Proteomes" id="UP001341245">
    <property type="component" value="Unassembled WGS sequence"/>
</dbReference>
<keyword evidence="4" id="KW-1185">Reference proteome</keyword>
<protein>
    <recommendedName>
        <fullName evidence="5">Haloacid dehalogenase</fullName>
    </recommendedName>
</protein>
<evidence type="ECO:0000313" key="4">
    <source>
        <dbReference type="Proteomes" id="UP001341245"/>
    </source>
</evidence>
<dbReference type="InterPro" id="IPR051540">
    <property type="entry name" value="S-2-haloacid_dehalogenase"/>
</dbReference>
<evidence type="ECO:0008006" key="5">
    <source>
        <dbReference type="Google" id="ProtNLM"/>
    </source>
</evidence>
<organism evidence="3 4">
    <name type="scientific">Aureobasidium pullulans</name>
    <name type="common">Black yeast</name>
    <name type="synonym">Pullularia pullulans</name>
    <dbReference type="NCBI Taxonomy" id="5580"/>
    <lineage>
        <taxon>Eukaryota</taxon>
        <taxon>Fungi</taxon>
        <taxon>Dikarya</taxon>
        <taxon>Ascomycota</taxon>
        <taxon>Pezizomycotina</taxon>
        <taxon>Dothideomycetes</taxon>
        <taxon>Dothideomycetidae</taxon>
        <taxon>Dothideales</taxon>
        <taxon>Saccotheciaceae</taxon>
        <taxon>Aureobasidium</taxon>
    </lineage>
</organism>
<dbReference type="EMBL" id="JASGXD010000004">
    <property type="protein sequence ID" value="KAK6005979.1"/>
    <property type="molecule type" value="Genomic_DNA"/>
</dbReference>
<dbReference type="SFLD" id="SFLDS00003">
    <property type="entry name" value="Haloacid_Dehalogenase"/>
    <property type="match status" value="1"/>
</dbReference>
<comment type="caution">
    <text evidence="3">The sequence shown here is derived from an EMBL/GenBank/DDBJ whole genome shotgun (WGS) entry which is preliminary data.</text>
</comment>
<gene>
    <name evidence="3" type="ORF">QM012_006389</name>
</gene>
<dbReference type="SFLD" id="SFLDG01129">
    <property type="entry name" value="C1.5:_HAD__Beta-PGM__Phosphata"/>
    <property type="match status" value="1"/>
</dbReference>
<dbReference type="Gene3D" id="1.10.150.240">
    <property type="entry name" value="Putative phosphatase, domain 2"/>
    <property type="match status" value="1"/>
</dbReference>